<dbReference type="EC" id="2.7.1.25" evidence="4 10"/>
<proteinExistence type="inferred from homology"/>
<dbReference type="PANTHER" id="PTHR42700:SF1">
    <property type="entry name" value="SULFATE ADENYLYLTRANSFERASE"/>
    <property type="match status" value="1"/>
</dbReference>
<dbReference type="CDD" id="cd02027">
    <property type="entry name" value="APSK"/>
    <property type="match status" value="1"/>
</dbReference>
<dbReference type="InterPro" id="IPR002891">
    <property type="entry name" value="APS"/>
</dbReference>
<comment type="catalytic activity">
    <reaction evidence="1 10 11">
        <text>adenosine 5'-phosphosulfate + ATP = 3'-phosphoadenylyl sulfate + ADP + H(+)</text>
        <dbReference type="Rhea" id="RHEA:24152"/>
        <dbReference type="ChEBI" id="CHEBI:15378"/>
        <dbReference type="ChEBI" id="CHEBI:30616"/>
        <dbReference type="ChEBI" id="CHEBI:58243"/>
        <dbReference type="ChEBI" id="CHEBI:58339"/>
        <dbReference type="ChEBI" id="CHEBI:456216"/>
        <dbReference type="EC" id="2.7.1.25"/>
    </reaction>
</comment>
<evidence type="ECO:0000313" key="13">
    <source>
        <dbReference type="EMBL" id="AFZ21095.1"/>
    </source>
</evidence>
<comment type="function">
    <text evidence="2 10 11">Catalyzes the synthesis of activated sulfate.</text>
</comment>
<sequence length="185" mass="20719">MQHQGVTLWFTGLSGSGKTTIAKAVEHELKARHCKVEMLDGDIVRTNLSKGLTFSKQDRDINVRRIGFVANLLSRNGVVAITAAISPYRAIRNEIREMTQSFMEVYVNAPLEVCESRDVKGLYALARSGEIKNFTGIDDPYEEPLNPEVICYTAKESIEESVGKVIAELERYNYISMRQLATMAV</sequence>
<comment type="similarity">
    <text evidence="10 11">Belongs to the APS kinase family.</text>
</comment>
<dbReference type="SUPFAM" id="SSF52540">
    <property type="entry name" value="P-loop containing nucleoside triphosphate hydrolases"/>
    <property type="match status" value="1"/>
</dbReference>
<evidence type="ECO:0000256" key="3">
    <source>
        <dbReference type="ARBA" id="ARBA00004806"/>
    </source>
</evidence>
<evidence type="ECO:0000256" key="1">
    <source>
        <dbReference type="ARBA" id="ARBA00001823"/>
    </source>
</evidence>
<keyword evidence="9 10" id="KW-0067">ATP-binding</keyword>
<evidence type="ECO:0000256" key="11">
    <source>
        <dbReference type="RuleBase" id="RU004347"/>
    </source>
</evidence>
<dbReference type="NCBIfam" id="TIGR00455">
    <property type="entry name" value="apsK"/>
    <property type="match status" value="1"/>
</dbReference>
<evidence type="ECO:0000256" key="4">
    <source>
        <dbReference type="ARBA" id="ARBA00012121"/>
    </source>
</evidence>
<dbReference type="GO" id="GO:0019379">
    <property type="term" value="P:sulfate assimilation, phosphoadenylyl sulfate reduction by phosphoadenylyl-sulfate reductase (thioredoxin)"/>
    <property type="evidence" value="ECO:0007669"/>
    <property type="project" value="TreeGrafter"/>
</dbReference>
<evidence type="ECO:0000256" key="2">
    <source>
        <dbReference type="ARBA" id="ARBA00002632"/>
    </source>
</evidence>
<dbReference type="OrthoDB" id="9804504at2"/>
<dbReference type="GO" id="GO:0005737">
    <property type="term" value="C:cytoplasm"/>
    <property type="evidence" value="ECO:0007669"/>
    <property type="project" value="TreeGrafter"/>
</dbReference>
<accession>K9WL37</accession>
<reference evidence="13 14" key="1">
    <citation type="submission" date="2012-06" db="EMBL/GenBank/DDBJ databases">
        <title>Finished chromosome of genome of Microcoleus sp. PCC 7113.</title>
        <authorList>
            <consortium name="US DOE Joint Genome Institute"/>
            <person name="Gugger M."/>
            <person name="Coursin T."/>
            <person name="Rippka R."/>
            <person name="Tandeau De Marsac N."/>
            <person name="Huntemann M."/>
            <person name="Wei C.-L."/>
            <person name="Han J."/>
            <person name="Detter J.C."/>
            <person name="Han C."/>
            <person name="Tapia R."/>
            <person name="Chen A."/>
            <person name="Kyrpides N."/>
            <person name="Mavromatis K."/>
            <person name="Markowitz V."/>
            <person name="Szeto E."/>
            <person name="Ivanova N."/>
            <person name="Pagani I."/>
            <person name="Pati A."/>
            <person name="Goodwin L."/>
            <person name="Nordberg H.P."/>
            <person name="Cantor M.N."/>
            <person name="Hua S.X."/>
            <person name="Woyke T."/>
            <person name="Kerfeld C.A."/>
        </authorList>
    </citation>
    <scope>NUCLEOTIDE SEQUENCE [LARGE SCALE GENOMIC DNA]</scope>
    <source>
        <strain evidence="13 14">PCC 7113</strain>
    </source>
</reference>
<dbReference type="Pfam" id="PF01583">
    <property type="entry name" value="APS_kinase"/>
    <property type="match status" value="1"/>
</dbReference>
<keyword evidence="14" id="KW-1185">Reference proteome</keyword>
<dbReference type="GO" id="GO:0005524">
    <property type="term" value="F:ATP binding"/>
    <property type="evidence" value="ECO:0007669"/>
    <property type="project" value="UniProtKB-UniRule"/>
</dbReference>
<dbReference type="GO" id="GO:0004781">
    <property type="term" value="F:sulfate adenylyltransferase (ATP) activity"/>
    <property type="evidence" value="ECO:0007669"/>
    <property type="project" value="TreeGrafter"/>
</dbReference>
<evidence type="ECO:0000256" key="10">
    <source>
        <dbReference type="HAMAP-Rule" id="MF_00065"/>
    </source>
</evidence>
<evidence type="ECO:0000313" key="14">
    <source>
        <dbReference type="Proteomes" id="UP000010471"/>
    </source>
</evidence>
<keyword evidence="7 10" id="KW-0547">Nucleotide-binding</keyword>
<dbReference type="RefSeq" id="WP_015185228.1">
    <property type="nucleotide sequence ID" value="NC_019738.1"/>
</dbReference>
<evidence type="ECO:0000256" key="5">
    <source>
        <dbReference type="ARBA" id="ARBA00022553"/>
    </source>
</evidence>
<protein>
    <recommendedName>
        <fullName evidence="4 10">Adenylyl-sulfate kinase</fullName>
        <ecNumber evidence="4 10">2.7.1.25</ecNumber>
    </recommendedName>
    <alternativeName>
        <fullName evidence="10">APS kinase</fullName>
    </alternativeName>
    <alternativeName>
        <fullName evidence="10">ATP adenosine-5'-phosphosulfate 3'-phosphotransferase</fullName>
    </alternativeName>
    <alternativeName>
        <fullName evidence="10">Adenosine-5'-phosphosulfate kinase</fullName>
    </alternativeName>
</protein>
<evidence type="ECO:0000256" key="8">
    <source>
        <dbReference type="ARBA" id="ARBA00022777"/>
    </source>
</evidence>
<evidence type="ECO:0000256" key="6">
    <source>
        <dbReference type="ARBA" id="ARBA00022679"/>
    </source>
</evidence>
<dbReference type="HOGENOM" id="CLU_046932_2_1_3"/>
<comment type="pathway">
    <text evidence="3 10 11">Sulfur metabolism; hydrogen sulfide biosynthesis; sulfite from sulfate: step 2/3.</text>
</comment>
<dbReference type="UniPathway" id="UPA00140">
    <property type="reaction ID" value="UER00205"/>
</dbReference>
<dbReference type="STRING" id="1173027.Mic7113_5458"/>
<dbReference type="GO" id="GO:0004020">
    <property type="term" value="F:adenylylsulfate kinase activity"/>
    <property type="evidence" value="ECO:0007669"/>
    <property type="project" value="UniProtKB-UniRule"/>
</dbReference>
<dbReference type="NCBIfam" id="NF003013">
    <property type="entry name" value="PRK03846.1"/>
    <property type="match status" value="1"/>
</dbReference>
<evidence type="ECO:0000256" key="7">
    <source>
        <dbReference type="ARBA" id="ARBA00022741"/>
    </source>
</evidence>
<dbReference type="Proteomes" id="UP000010471">
    <property type="component" value="Chromosome"/>
</dbReference>
<dbReference type="Gene3D" id="3.40.50.300">
    <property type="entry name" value="P-loop containing nucleotide triphosphate hydrolases"/>
    <property type="match status" value="1"/>
</dbReference>
<organism evidence="13 14">
    <name type="scientific">Allocoleopsis franciscana PCC 7113</name>
    <dbReference type="NCBI Taxonomy" id="1173027"/>
    <lineage>
        <taxon>Bacteria</taxon>
        <taxon>Bacillati</taxon>
        <taxon>Cyanobacteriota</taxon>
        <taxon>Cyanophyceae</taxon>
        <taxon>Coleofasciculales</taxon>
        <taxon>Coleofasciculaceae</taxon>
        <taxon>Allocoleopsis</taxon>
        <taxon>Allocoleopsis franciscana</taxon>
    </lineage>
</organism>
<keyword evidence="8 10" id="KW-0418">Kinase</keyword>
<dbReference type="AlphaFoldDB" id="K9WL37"/>
<dbReference type="InterPro" id="IPR027417">
    <property type="entry name" value="P-loop_NTPase"/>
</dbReference>
<dbReference type="InterPro" id="IPR059117">
    <property type="entry name" value="APS_kinase_dom"/>
</dbReference>
<feature type="binding site" evidence="10">
    <location>
        <begin position="12"/>
        <end position="19"/>
    </location>
    <ligand>
        <name>ATP</name>
        <dbReference type="ChEBI" id="CHEBI:30616"/>
    </ligand>
</feature>
<dbReference type="eggNOG" id="COG0529">
    <property type="taxonomic scope" value="Bacteria"/>
</dbReference>
<dbReference type="FunFam" id="3.40.50.300:FF:000802">
    <property type="entry name" value="Sulfate adenylyltransferase"/>
    <property type="match status" value="1"/>
</dbReference>
<evidence type="ECO:0000256" key="9">
    <source>
        <dbReference type="ARBA" id="ARBA00022840"/>
    </source>
</evidence>
<dbReference type="PATRIC" id="fig|1173027.3.peg.6046"/>
<dbReference type="PANTHER" id="PTHR42700">
    <property type="entry name" value="SULFATE ADENYLYLTRANSFERASE"/>
    <property type="match status" value="1"/>
</dbReference>
<evidence type="ECO:0000259" key="12">
    <source>
        <dbReference type="Pfam" id="PF01583"/>
    </source>
</evidence>
<gene>
    <name evidence="10" type="primary">cysC</name>
    <name evidence="13" type="ORF">Mic7113_5458</name>
</gene>
<dbReference type="NCBIfam" id="NF002059">
    <property type="entry name" value="PRK00889.1"/>
    <property type="match status" value="1"/>
</dbReference>
<dbReference type="GO" id="GO:0010134">
    <property type="term" value="P:sulfate assimilation via adenylyl sulfate reduction"/>
    <property type="evidence" value="ECO:0007669"/>
    <property type="project" value="TreeGrafter"/>
</dbReference>
<name>K9WL37_9CYAN</name>
<feature type="active site" description="Phosphoserine intermediate" evidence="10">
    <location>
        <position position="86"/>
    </location>
</feature>
<feature type="domain" description="APS kinase" evidence="12">
    <location>
        <begin position="4"/>
        <end position="151"/>
    </location>
</feature>
<dbReference type="InterPro" id="IPR050512">
    <property type="entry name" value="Sulf_AdTrans/APS_kinase"/>
</dbReference>
<dbReference type="KEGG" id="mic:Mic7113_5458"/>
<dbReference type="GO" id="GO:0070814">
    <property type="term" value="P:hydrogen sulfide biosynthetic process"/>
    <property type="evidence" value="ECO:0007669"/>
    <property type="project" value="UniProtKB-UniRule"/>
</dbReference>
<keyword evidence="6 10" id="KW-0808">Transferase</keyword>
<dbReference type="EMBL" id="CP003630">
    <property type="protein sequence ID" value="AFZ21095.1"/>
    <property type="molecule type" value="Genomic_DNA"/>
</dbReference>
<dbReference type="HAMAP" id="MF_00065">
    <property type="entry name" value="Adenylyl_sulf_kinase"/>
    <property type="match status" value="1"/>
</dbReference>
<keyword evidence="5 10" id="KW-0597">Phosphoprotein</keyword>